<dbReference type="SUPFAM" id="SSF53254">
    <property type="entry name" value="Phosphoglycerate mutase-like"/>
    <property type="match status" value="1"/>
</dbReference>
<name>A0A0K9NS93_ZOSMR</name>
<dbReference type="Pfam" id="PF00300">
    <property type="entry name" value="His_Phos_1"/>
    <property type="match status" value="1"/>
</dbReference>
<dbReference type="PANTHER" id="PTHR16469">
    <property type="entry name" value="UBIQUITIN-ASSOCIATED AND SH3 DOMAIN-CONTAINING BA-RELATED"/>
    <property type="match status" value="1"/>
</dbReference>
<organism evidence="1 2">
    <name type="scientific">Zostera marina</name>
    <name type="common">Eelgrass</name>
    <dbReference type="NCBI Taxonomy" id="29655"/>
    <lineage>
        <taxon>Eukaryota</taxon>
        <taxon>Viridiplantae</taxon>
        <taxon>Streptophyta</taxon>
        <taxon>Embryophyta</taxon>
        <taxon>Tracheophyta</taxon>
        <taxon>Spermatophyta</taxon>
        <taxon>Magnoliopsida</taxon>
        <taxon>Liliopsida</taxon>
        <taxon>Zosteraceae</taxon>
        <taxon>Zostera</taxon>
    </lineage>
</organism>
<dbReference type="OMA" id="ERANRPW"/>
<protein>
    <recommendedName>
        <fullName evidence="3">Phosphoglycerate mutase family protein</fullName>
    </recommendedName>
</protein>
<sequence length="115" mass="13195">MENNAVFEQNMVVMRHGDRIDHDQPLWRERANRPWDPPLIQFGKNRAWSTGKTLRTIGFPIHRVIVSPFHRCLQTAFEVISALCASDDQSLVGVENSQDVVIDPTRVKVYSIPNL</sequence>
<keyword evidence="2" id="KW-1185">Reference proteome</keyword>
<dbReference type="Gene3D" id="3.40.50.1240">
    <property type="entry name" value="Phosphoglycerate mutase-like"/>
    <property type="match status" value="1"/>
</dbReference>
<dbReference type="STRING" id="29655.A0A0K9NS93"/>
<reference evidence="2" key="1">
    <citation type="journal article" date="2016" name="Nature">
        <title>The genome of the seagrass Zostera marina reveals angiosperm adaptation to the sea.</title>
        <authorList>
            <person name="Olsen J.L."/>
            <person name="Rouze P."/>
            <person name="Verhelst B."/>
            <person name="Lin Y.-C."/>
            <person name="Bayer T."/>
            <person name="Collen J."/>
            <person name="Dattolo E."/>
            <person name="De Paoli E."/>
            <person name="Dittami S."/>
            <person name="Maumus F."/>
            <person name="Michel G."/>
            <person name="Kersting A."/>
            <person name="Lauritano C."/>
            <person name="Lohaus R."/>
            <person name="Toepel M."/>
            <person name="Tonon T."/>
            <person name="Vanneste K."/>
            <person name="Amirebrahimi M."/>
            <person name="Brakel J."/>
            <person name="Bostroem C."/>
            <person name="Chovatia M."/>
            <person name="Grimwood J."/>
            <person name="Jenkins J.W."/>
            <person name="Jueterbock A."/>
            <person name="Mraz A."/>
            <person name="Stam W.T."/>
            <person name="Tice H."/>
            <person name="Bornberg-Bauer E."/>
            <person name="Green P.J."/>
            <person name="Pearson G.A."/>
            <person name="Procaccini G."/>
            <person name="Duarte C.M."/>
            <person name="Schmutz J."/>
            <person name="Reusch T.B.H."/>
            <person name="Van de Peer Y."/>
        </authorList>
    </citation>
    <scope>NUCLEOTIDE SEQUENCE [LARGE SCALE GENOMIC DNA]</scope>
    <source>
        <strain evidence="2">cv. Finnish</strain>
    </source>
</reference>
<proteinExistence type="predicted"/>
<comment type="caution">
    <text evidence="1">The sequence shown here is derived from an EMBL/GenBank/DDBJ whole genome shotgun (WGS) entry which is preliminary data.</text>
</comment>
<dbReference type="OrthoDB" id="778246at2759"/>
<dbReference type="InterPro" id="IPR029033">
    <property type="entry name" value="His_PPase_superfam"/>
</dbReference>
<dbReference type="EMBL" id="LFYR01001757">
    <property type="protein sequence ID" value="KMZ59624.1"/>
    <property type="molecule type" value="Genomic_DNA"/>
</dbReference>
<evidence type="ECO:0000313" key="2">
    <source>
        <dbReference type="Proteomes" id="UP000036987"/>
    </source>
</evidence>
<evidence type="ECO:0008006" key="3">
    <source>
        <dbReference type="Google" id="ProtNLM"/>
    </source>
</evidence>
<dbReference type="CDD" id="cd07040">
    <property type="entry name" value="HP"/>
    <property type="match status" value="1"/>
</dbReference>
<dbReference type="AlphaFoldDB" id="A0A0K9NS93"/>
<gene>
    <name evidence="1" type="ORF">ZOSMA_66G00440</name>
</gene>
<accession>A0A0K9NS93</accession>
<dbReference type="InterPro" id="IPR051710">
    <property type="entry name" value="Phosphatase_SH3-domain"/>
</dbReference>
<dbReference type="InterPro" id="IPR013078">
    <property type="entry name" value="His_Pase_superF_clade-1"/>
</dbReference>
<dbReference type="PANTHER" id="PTHR16469:SF27">
    <property type="entry name" value="UBIQUITIN-ASSOCIATED AND SH3 DOMAIN-CONTAINING BA-RELATED"/>
    <property type="match status" value="1"/>
</dbReference>
<evidence type="ECO:0000313" key="1">
    <source>
        <dbReference type="EMBL" id="KMZ59624.1"/>
    </source>
</evidence>
<dbReference type="Proteomes" id="UP000036987">
    <property type="component" value="Unassembled WGS sequence"/>
</dbReference>